<dbReference type="PANTHER" id="PTHR38766">
    <property type="entry name" value="FLAGELLAR PROTEIN FLIO"/>
    <property type="match status" value="1"/>
</dbReference>
<evidence type="ECO:0000256" key="6">
    <source>
        <dbReference type="ARBA" id="ARBA00037937"/>
    </source>
</evidence>
<dbReference type="NCBIfam" id="TIGR03500">
    <property type="entry name" value="FliO_TIGR"/>
    <property type="match status" value="1"/>
</dbReference>
<dbReference type="InterPro" id="IPR022781">
    <property type="entry name" value="Flagellar_biosynth_FliO"/>
</dbReference>
<keyword evidence="4 7" id="KW-0472">Membrane</keyword>
<evidence type="ECO:0000313" key="8">
    <source>
        <dbReference type="EMBL" id="BDQ38380.1"/>
    </source>
</evidence>
<evidence type="ECO:0000256" key="2">
    <source>
        <dbReference type="ARBA" id="ARBA00022692"/>
    </source>
</evidence>
<keyword evidence="5 7" id="KW-0975">Bacterial flagellum</keyword>
<dbReference type="EMBL" id="AP026709">
    <property type="protein sequence ID" value="BDQ38380.1"/>
    <property type="molecule type" value="Genomic_DNA"/>
</dbReference>
<gene>
    <name evidence="8" type="ORF">SYK_27400</name>
</gene>
<dbReference type="RefSeq" id="WP_281760876.1">
    <property type="nucleotide sequence ID" value="NZ_AP026709.1"/>
</dbReference>
<evidence type="ECO:0000256" key="5">
    <source>
        <dbReference type="ARBA" id="ARBA00023143"/>
    </source>
</evidence>
<comment type="similarity">
    <text evidence="6 7">Belongs to the FliO/MopB family.</text>
</comment>
<keyword evidence="1 7" id="KW-1003">Cell membrane</keyword>
<dbReference type="Pfam" id="PF04347">
    <property type="entry name" value="FliO"/>
    <property type="match status" value="1"/>
</dbReference>
<reference evidence="8 9" key="1">
    <citation type="submission" date="2022-08" db="EMBL/GenBank/DDBJ databases">
        <title>Genome Sequence of the sulphate-reducing bacterium, Pseudodesulfovibrio sp. SYK.</title>
        <authorList>
            <person name="Kondo R."/>
            <person name="Kataoka T."/>
        </authorList>
    </citation>
    <scope>NUCLEOTIDE SEQUENCE [LARGE SCALE GENOMIC DNA]</scope>
    <source>
        <strain evidence="8 9">SYK</strain>
    </source>
</reference>
<evidence type="ECO:0000256" key="3">
    <source>
        <dbReference type="ARBA" id="ARBA00022989"/>
    </source>
</evidence>
<dbReference type="Proteomes" id="UP001317742">
    <property type="component" value="Chromosome"/>
</dbReference>
<keyword evidence="3 7" id="KW-1133">Transmembrane helix</keyword>
<keyword evidence="9" id="KW-1185">Reference proteome</keyword>
<dbReference type="InterPro" id="IPR052205">
    <property type="entry name" value="FliO/MopB"/>
</dbReference>
<protein>
    <recommendedName>
        <fullName evidence="7">Flagellar protein</fullName>
    </recommendedName>
</protein>
<proteinExistence type="inferred from homology"/>
<comment type="subcellular location">
    <subcellularLocation>
        <location evidence="7">Cell membrane</location>
    </subcellularLocation>
    <subcellularLocation>
        <location evidence="7">Bacterial flagellum basal body</location>
    </subcellularLocation>
</comment>
<evidence type="ECO:0000256" key="4">
    <source>
        <dbReference type="ARBA" id="ARBA00023136"/>
    </source>
</evidence>
<organism evidence="8 9">
    <name type="scientific">Pseudodesulfovibrio nedwellii</name>
    <dbReference type="NCBI Taxonomy" id="2973072"/>
    <lineage>
        <taxon>Bacteria</taxon>
        <taxon>Pseudomonadati</taxon>
        <taxon>Thermodesulfobacteriota</taxon>
        <taxon>Desulfovibrionia</taxon>
        <taxon>Desulfovibrionales</taxon>
        <taxon>Desulfovibrionaceae</taxon>
    </lineage>
</organism>
<keyword evidence="2 7" id="KW-0812">Transmembrane</keyword>
<evidence type="ECO:0000256" key="1">
    <source>
        <dbReference type="ARBA" id="ARBA00022475"/>
    </source>
</evidence>
<name>A0ABM8B3J3_9BACT</name>
<dbReference type="PANTHER" id="PTHR38766:SF1">
    <property type="entry name" value="FLAGELLAR PROTEIN FLIO"/>
    <property type="match status" value="1"/>
</dbReference>
<sequence>MANTTVVETVATPMQLPAVDSGTTILTTAGYLFLLLGVIFLAYYLLKRLGVPAAFTSGQNGPRLISRLMLGNRQSVAVVRYRDKDLLLGVTDNGISLLSEEEADNSQQGPITPVKSFAAFLKGSTDNEE</sequence>
<accession>A0ABM8B3J3</accession>
<feature type="transmembrane region" description="Helical" evidence="7">
    <location>
        <begin position="24"/>
        <end position="46"/>
    </location>
</feature>
<evidence type="ECO:0000313" key="9">
    <source>
        <dbReference type="Proteomes" id="UP001317742"/>
    </source>
</evidence>
<evidence type="ECO:0000256" key="7">
    <source>
        <dbReference type="RuleBase" id="RU362064"/>
    </source>
</evidence>